<proteinExistence type="inferred from homology"/>
<keyword evidence="2 7" id="KW-0813">Transport</keyword>
<reference evidence="10" key="1">
    <citation type="submission" date="2009-09" db="EMBL/GenBank/DDBJ databases">
        <title>The complete chromosome of Sebaldella termitidis ATCC 33386.</title>
        <authorList>
            <consortium name="US DOE Joint Genome Institute (JGI-PGF)"/>
            <person name="Lucas S."/>
            <person name="Copeland A."/>
            <person name="Lapidus A."/>
            <person name="Glavina del Rio T."/>
            <person name="Dalin E."/>
            <person name="Tice H."/>
            <person name="Bruce D."/>
            <person name="Goodwin L."/>
            <person name="Pitluck S."/>
            <person name="Kyrpides N."/>
            <person name="Mavromatis K."/>
            <person name="Ivanova N."/>
            <person name="Mikhailova N."/>
            <person name="Sims D."/>
            <person name="Meincke L."/>
            <person name="Brettin T."/>
            <person name="Detter J.C."/>
            <person name="Han C."/>
            <person name="Larimer F."/>
            <person name="Land M."/>
            <person name="Hauser L."/>
            <person name="Markowitz V."/>
            <person name="Cheng J.F."/>
            <person name="Hugenholtz P."/>
            <person name="Woyke T."/>
            <person name="Wu D."/>
            <person name="Eisen J.A."/>
        </authorList>
    </citation>
    <scope>NUCLEOTIDE SEQUENCE [LARGE SCALE GENOMIC DNA]</scope>
    <source>
        <strain evidence="10">ATCC 33386 / NCTC 11300</strain>
    </source>
</reference>
<sequence>MKNKYLIFFLSILGTGIIWELISKYVGNDVIFPGLSSILREIKLIIFQDTFFREIYSTFIRILCAFLISIISSLILGIISANFKAVRIFLKPQISFIKYAPIIAMIVLVLIWFPKEISPLVIGTVISFPIFYDNIVGSINNIDPEIKKLIKVFHINRKDSIIKLYFPALLYNLTNIASSVFGLILKTVIAGEIYSQPKYGVGSGILNEKLTLNTQGIIAWIIIIVFFSFILDFIFRIFRNKVMFWRENG</sequence>
<name>D1AKL8_SEBTE</name>
<dbReference type="KEGG" id="str:Sterm_2280"/>
<keyword evidence="3" id="KW-1003">Cell membrane</keyword>
<dbReference type="Proteomes" id="UP000000845">
    <property type="component" value="Chromosome"/>
</dbReference>
<keyword evidence="5 7" id="KW-1133">Transmembrane helix</keyword>
<dbReference type="GO" id="GO:0055085">
    <property type="term" value="P:transmembrane transport"/>
    <property type="evidence" value="ECO:0007669"/>
    <property type="project" value="InterPro"/>
</dbReference>
<evidence type="ECO:0000256" key="1">
    <source>
        <dbReference type="ARBA" id="ARBA00004651"/>
    </source>
</evidence>
<dbReference type="SUPFAM" id="SSF161098">
    <property type="entry name" value="MetI-like"/>
    <property type="match status" value="1"/>
</dbReference>
<evidence type="ECO:0000256" key="5">
    <source>
        <dbReference type="ARBA" id="ARBA00022989"/>
    </source>
</evidence>
<feature type="transmembrane region" description="Helical" evidence="7">
    <location>
        <begin position="217"/>
        <end position="238"/>
    </location>
</feature>
<dbReference type="eggNOG" id="COG0600">
    <property type="taxonomic scope" value="Bacteria"/>
</dbReference>
<keyword evidence="10" id="KW-1185">Reference proteome</keyword>
<comment type="subcellular location">
    <subcellularLocation>
        <location evidence="1 7">Cell membrane</location>
        <topology evidence="1 7">Multi-pass membrane protein</topology>
    </subcellularLocation>
</comment>
<feature type="transmembrane region" description="Helical" evidence="7">
    <location>
        <begin position="59"/>
        <end position="83"/>
    </location>
</feature>
<evidence type="ECO:0000256" key="4">
    <source>
        <dbReference type="ARBA" id="ARBA00022692"/>
    </source>
</evidence>
<evidence type="ECO:0000256" key="3">
    <source>
        <dbReference type="ARBA" id="ARBA00022475"/>
    </source>
</evidence>
<keyword evidence="4 7" id="KW-0812">Transmembrane</keyword>
<reference evidence="9 10" key="2">
    <citation type="journal article" date="2010" name="Stand. Genomic Sci.">
        <title>Complete genome sequence of Sebaldella termitidis type strain (NCTC 11300).</title>
        <authorList>
            <person name="Harmon-Smith M."/>
            <person name="Celia L."/>
            <person name="Chertkov O."/>
            <person name="Lapidus A."/>
            <person name="Copeland A."/>
            <person name="Glavina Del Rio T."/>
            <person name="Nolan M."/>
            <person name="Lucas S."/>
            <person name="Tice H."/>
            <person name="Cheng J.F."/>
            <person name="Han C."/>
            <person name="Detter J.C."/>
            <person name="Bruce D."/>
            <person name="Goodwin L."/>
            <person name="Pitluck S."/>
            <person name="Pati A."/>
            <person name="Liolios K."/>
            <person name="Ivanova N."/>
            <person name="Mavromatis K."/>
            <person name="Mikhailova N."/>
            <person name="Chen A."/>
            <person name="Palaniappan K."/>
            <person name="Land M."/>
            <person name="Hauser L."/>
            <person name="Chang Y.J."/>
            <person name="Jeffries C.D."/>
            <person name="Brettin T."/>
            <person name="Goker M."/>
            <person name="Beck B."/>
            <person name="Bristow J."/>
            <person name="Eisen J.A."/>
            <person name="Markowitz V."/>
            <person name="Hugenholtz P."/>
            <person name="Kyrpides N.C."/>
            <person name="Klenk H.P."/>
            <person name="Chen F."/>
        </authorList>
    </citation>
    <scope>NUCLEOTIDE SEQUENCE [LARGE SCALE GENOMIC DNA]</scope>
    <source>
        <strain evidence="10">ATCC 33386 / NCTC 11300</strain>
    </source>
</reference>
<feature type="transmembrane region" description="Helical" evidence="7">
    <location>
        <begin position="164"/>
        <end position="185"/>
    </location>
</feature>
<dbReference type="RefSeq" id="WP_012861728.1">
    <property type="nucleotide sequence ID" value="NC_013517.1"/>
</dbReference>
<dbReference type="PROSITE" id="PS50928">
    <property type="entry name" value="ABC_TM1"/>
    <property type="match status" value="1"/>
</dbReference>
<feature type="domain" description="ABC transmembrane type-1" evidence="8">
    <location>
        <begin position="55"/>
        <end position="235"/>
    </location>
</feature>
<dbReference type="InterPro" id="IPR000515">
    <property type="entry name" value="MetI-like"/>
</dbReference>
<gene>
    <name evidence="9" type="ordered locus">Sterm_2280</name>
</gene>
<evidence type="ECO:0000256" key="7">
    <source>
        <dbReference type="RuleBase" id="RU363032"/>
    </source>
</evidence>
<evidence type="ECO:0000256" key="2">
    <source>
        <dbReference type="ARBA" id="ARBA00022448"/>
    </source>
</evidence>
<keyword evidence="6 7" id="KW-0472">Membrane</keyword>
<dbReference type="STRING" id="526218.Sterm_2280"/>
<dbReference type="EMBL" id="CP001739">
    <property type="protein sequence ID" value="ACZ09134.1"/>
    <property type="molecule type" value="Genomic_DNA"/>
</dbReference>
<dbReference type="PANTHER" id="PTHR30151">
    <property type="entry name" value="ALKANE SULFONATE ABC TRANSPORTER-RELATED, MEMBRANE SUBUNIT"/>
    <property type="match status" value="1"/>
</dbReference>
<comment type="similarity">
    <text evidence="7">Belongs to the binding-protein-dependent transport system permease family.</text>
</comment>
<dbReference type="AlphaFoldDB" id="D1AKL8"/>
<dbReference type="HOGENOM" id="CLU_046113_4_2_0"/>
<evidence type="ECO:0000256" key="6">
    <source>
        <dbReference type="ARBA" id="ARBA00023136"/>
    </source>
</evidence>
<dbReference type="Gene3D" id="1.10.3720.10">
    <property type="entry name" value="MetI-like"/>
    <property type="match status" value="1"/>
</dbReference>
<protein>
    <submittedName>
        <fullName evidence="9">Binding-protein-dependent transport systems inner membrane component</fullName>
    </submittedName>
</protein>
<dbReference type="InterPro" id="IPR035906">
    <property type="entry name" value="MetI-like_sf"/>
</dbReference>
<feature type="transmembrane region" description="Helical" evidence="7">
    <location>
        <begin position="120"/>
        <end position="143"/>
    </location>
</feature>
<evidence type="ECO:0000313" key="9">
    <source>
        <dbReference type="EMBL" id="ACZ09134.1"/>
    </source>
</evidence>
<accession>D1AKL8</accession>
<organism evidence="9 10">
    <name type="scientific">Sebaldella termitidis (strain ATCC 33386 / NCTC 11300)</name>
    <dbReference type="NCBI Taxonomy" id="526218"/>
    <lineage>
        <taxon>Bacteria</taxon>
        <taxon>Fusobacteriati</taxon>
        <taxon>Fusobacteriota</taxon>
        <taxon>Fusobacteriia</taxon>
        <taxon>Fusobacteriales</taxon>
        <taxon>Leptotrichiaceae</taxon>
        <taxon>Sebaldella</taxon>
    </lineage>
</organism>
<evidence type="ECO:0000259" key="8">
    <source>
        <dbReference type="PROSITE" id="PS50928"/>
    </source>
</evidence>
<dbReference type="PANTHER" id="PTHR30151:SF0">
    <property type="entry name" value="ABC TRANSPORTER PERMEASE PROTEIN MJ0413-RELATED"/>
    <property type="match status" value="1"/>
</dbReference>
<feature type="transmembrane region" description="Helical" evidence="7">
    <location>
        <begin position="5"/>
        <end position="22"/>
    </location>
</feature>
<evidence type="ECO:0000313" key="10">
    <source>
        <dbReference type="Proteomes" id="UP000000845"/>
    </source>
</evidence>
<dbReference type="GO" id="GO:0005886">
    <property type="term" value="C:plasma membrane"/>
    <property type="evidence" value="ECO:0007669"/>
    <property type="project" value="UniProtKB-SubCell"/>
</dbReference>
<dbReference type="Pfam" id="PF00528">
    <property type="entry name" value="BPD_transp_1"/>
    <property type="match status" value="1"/>
</dbReference>
<feature type="transmembrane region" description="Helical" evidence="7">
    <location>
        <begin position="95"/>
        <end position="114"/>
    </location>
</feature>